<evidence type="ECO:0000313" key="4">
    <source>
        <dbReference type="Proteomes" id="UP000255517"/>
    </source>
</evidence>
<evidence type="ECO:0000256" key="1">
    <source>
        <dbReference type="ARBA" id="ARBA00022490"/>
    </source>
</evidence>
<dbReference type="PANTHER" id="PTHR30135:SF3">
    <property type="entry name" value="GLUCONEOGENESIS FACTOR-RELATED"/>
    <property type="match status" value="1"/>
</dbReference>
<organism evidence="3 4">
    <name type="scientific">Peptoniphilus lacrimalis</name>
    <dbReference type="NCBI Taxonomy" id="33031"/>
    <lineage>
        <taxon>Bacteria</taxon>
        <taxon>Bacillati</taxon>
        <taxon>Bacillota</taxon>
        <taxon>Tissierellia</taxon>
        <taxon>Tissierellales</taxon>
        <taxon>Peptoniphilaceae</taxon>
        <taxon>Peptoniphilus</taxon>
    </lineage>
</organism>
<dbReference type="Pfam" id="PF01933">
    <property type="entry name" value="CofD"/>
    <property type="match status" value="1"/>
</dbReference>
<comment type="subcellular location">
    <subcellularLocation>
        <location evidence="2">Cytoplasm</location>
    </subcellularLocation>
</comment>
<dbReference type="GO" id="GO:0005737">
    <property type="term" value="C:cytoplasm"/>
    <property type="evidence" value="ECO:0007669"/>
    <property type="project" value="UniProtKB-SubCell"/>
</dbReference>
<name>A0A379C242_9FIRM</name>
<dbReference type="Proteomes" id="UP000255517">
    <property type="component" value="Unassembled WGS sequence"/>
</dbReference>
<dbReference type="NCBIfam" id="TIGR01826">
    <property type="entry name" value="CofD_related"/>
    <property type="match status" value="1"/>
</dbReference>
<sequence length="319" mass="35166">MDKRISIIGGGTGISTILKGLKSYTTDINAIVTMSDDGGGSGLLRKDLKMLPPGDVRNCLLALSNATPSLEVLLKYRFKGGSLDGQNVGNIIIAALNDIYGSFDKALNEMSKAFNITGRVIPVTLEDTHLVGELSTGDKIVGESIIPKMAYKLGGKILKISMLPRIPKANKEAINAIENSDILIIGPGSLYTSVIPNLIIKGIICAIKKSKAKKIYIANIMTQRGETLKYSLKDHIEAIEEHSYKGIFDIAIVNNNKKPKDIFNSYYSFEETCPIYANDEDKKFLKERSIRLIEGDLIYIENKLIRHNFENLADIICRL</sequence>
<dbReference type="PANTHER" id="PTHR30135">
    <property type="entry name" value="UNCHARACTERIZED PROTEIN YVCK-RELATED"/>
    <property type="match status" value="1"/>
</dbReference>
<dbReference type="GO" id="GO:0008360">
    <property type="term" value="P:regulation of cell shape"/>
    <property type="evidence" value="ECO:0007669"/>
    <property type="project" value="UniProtKB-UniRule"/>
</dbReference>
<dbReference type="CDD" id="cd07187">
    <property type="entry name" value="YvcK_like"/>
    <property type="match status" value="1"/>
</dbReference>
<dbReference type="SUPFAM" id="SSF142338">
    <property type="entry name" value="CofD-like"/>
    <property type="match status" value="1"/>
</dbReference>
<dbReference type="GO" id="GO:0043743">
    <property type="term" value="F:LPPG:FO 2-phospho-L-lactate transferase activity"/>
    <property type="evidence" value="ECO:0007669"/>
    <property type="project" value="InterPro"/>
</dbReference>
<dbReference type="InterPro" id="IPR038136">
    <property type="entry name" value="CofD-like_dom_sf"/>
</dbReference>
<dbReference type="STRING" id="1122949.GCA_000378725_00155"/>
<dbReference type="Gene3D" id="3.40.50.10680">
    <property type="entry name" value="CofD-like domains"/>
    <property type="match status" value="1"/>
</dbReference>
<comment type="similarity">
    <text evidence="2">Belongs to the gluconeogenesis factor family.</text>
</comment>
<keyword evidence="1 2" id="KW-0963">Cytoplasm</keyword>
<accession>A0A379C242</accession>
<dbReference type="RefSeq" id="WP_019034214.1">
    <property type="nucleotide sequence ID" value="NZ_CAMUOS010000005.1"/>
</dbReference>
<dbReference type="EMBL" id="UGSZ01000001">
    <property type="protein sequence ID" value="SUB56314.1"/>
    <property type="molecule type" value="Genomic_DNA"/>
</dbReference>
<evidence type="ECO:0000313" key="3">
    <source>
        <dbReference type="EMBL" id="SUB56314.1"/>
    </source>
</evidence>
<evidence type="ECO:0000256" key="2">
    <source>
        <dbReference type="HAMAP-Rule" id="MF_00973"/>
    </source>
</evidence>
<dbReference type="HAMAP" id="MF_00973">
    <property type="entry name" value="Gluconeogen_factor"/>
    <property type="match status" value="1"/>
</dbReference>
<proteinExistence type="inferred from homology"/>
<dbReference type="InterPro" id="IPR002882">
    <property type="entry name" value="CofD"/>
</dbReference>
<protein>
    <recommendedName>
        <fullName evidence="2">Putative gluconeogenesis factor</fullName>
    </recommendedName>
</protein>
<dbReference type="OrthoDB" id="9783842at2"/>
<dbReference type="AlphaFoldDB" id="A0A379C242"/>
<gene>
    <name evidence="3" type="ORF">NCTC13149_00084</name>
</gene>
<comment type="function">
    <text evidence="2">Required for morphogenesis under gluconeogenic growth conditions.</text>
</comment>
<dbReference type="InterPro" id="IPR010119">
    <property type="entry name" value="Gluconeogen_factor"/>
</dbReference>
<reference evidence="3 4" key="1">
    <citation type="submission" date="2018-06" db="EMBL/GenBank/DDBJ databases">
        <authorList>
            <consortium name="Pathogen Informatics"/>
            <person name="Doyle S."/>
        </authorList>
    </citation>
    <scope>NUCLEOTIDE SEQUENCE [LARGE SCALE GENOMIC DNA]</scope>
    <source>
        <strain evidence="3 4">NCTC13149</strain>
    </source>
</reference>